<accession>A0ABV5YBY7</accession>
<dbReference type="RefSeq" id="WP_378198401.1">
    <property type="nucleotide sequence ID" value="NZ_JBHLZP010000052.1"/>
</dbReference>
<proteinExistence type="predicted"/>
<dbReference type="EMBL" id="JBHLZP010000052">
    <property type="protein sequence ID" value="MFB9832535.1"/>
    <property type="molecule type" value="Genomic_DNA"/>
</dbReference>
<evidence type="ECO:0000313" key="1">
    <source>
        <dbReference type="EMBL" id="MFB9832535.1"/>
    </source>
</evidence>
<gene>
    <name evidence="1" type="ORF">ACFFNX_10085</name>
</gene>
<organism evidence="1 2">
    <name type="scientific">Actinoallomurus acaciae</name>
    <dbReference type="NCBI Taxonomy" id="502577"/>
    <lineage>
        <taxon>Bacteria</taxon>
        <taxon>Bacillati</taxon>
        <taxon>Actinomycetota</taxon>
        <taxon>Actinomycetes</taxon>
        <taxon>Streptosporangiales</taxon>
        <taxon>Thermomonosporaceae</taxon>
        <taxon>Actinoallomurus</taxon>
    </lineage>
</organism>
<keyword evidence="2" id="KW-1185">Reference proteome</keyword>
<sequence length="138" mass="15368">MVPLEFADVAEAEALLRGVVAFKFSDTEESDMYAGSPPFAGAARNLFAGIVKAHEESGNAGRAESWRRTYDLTRNDPVFAFVARYAARHPRWETLSAAERRDWLETVASPYRVDDDAAMRLIAAVDDRRAAPQPPERP</sequence>
<protein>
    <submittedName>
        <fullName evidence="1">Uncharacterized protein</fullName>
    </submittedName>
</protein>
<reference evidence="1 2" key="1">
    <citation type="submission" date="2024-09" db="EMBL/GenBank/DDBJ databases">
        <authorList>
            <person name="Sun Q."/>
            <person name="Mori K."/>
        </authorList>
    </citation>
    <scope>NUCLEOTIDE SEQUENCE [LARGE SCALE GENOMIC DNA]</scope>
    <source>
        <strain evidence="1 2">TBRC 0563</strain>
    </source>
</reference>
<evidence type="ECO:0000313" key="2">
    <source>
        <dbReference type="Proteomes" id="UP001589627"/>
    </source>
</evidence>
<comment type="caution">
    <text evidence="1">The sequence shown here is derived from an EMBL/GenBank/DDBJ whole genome shotgun (WGS) entry which is preliminary data.</text>
</comment>
<name>A0ABV5YBY7_9ACTN</name>
<dbReference type="Proteomes" id="UP001589627">
    <property type="component" value="Unassembled WGS sequence"/>
</dbReference>